<dbReference type="NCBIfam" id="TIGR00275">
    <property type="entry name" value="aminoacetone oxidase family FAD-binding enzyme"/>
    <property type="match status" value="1"/>
</dbReference>
<dbReference type="RefSeq" id="WP_142812117.1">
    <property type="nucleotide sequence ID" value="NZ_CP036282.1"/>
</dbReference>
<organism evidence="6 7">
    <name type="scientific">Rhodoferax aquaticus</name>
    <dbReference type="NCBI Taxonomy" id="2527691"/>
    <lineage>
        <taxon>Bacteria</taxon>
        <taxon>Pseudomonadati</taxon>
        <taxon>Pseudomonadota</taxon>
        <taxon>Betaproteobacteria</taxon>
        <taxon>Burkholderiales</taxon>
        <taxon>Comamonadaceae</taxon>
        <taxon>Rhodoferax</taxon>
    </lineage>
</organism>
<reference evidence="7" key="1">
    <citation type="submission" date="2019-02" db="EMBL/GenBank/DDBJ databases">
        <title>Complete genome sequence of Rhodoferax sp. Gr-4.</title>
        <authorList>
            <person name="Jin L."/>
        </authorList>
    </citation>
    <scope>NUCLEOTIDE SEQUENCE [LARGE SCALE GENOMIC DNA]</scope>
    <source>
        <strain evidence="7">Gr-4</strain>
    </source>
</reference>
<dbReference type="PANTHER" id="PTHR42887:SF2">
    <property type="entry name" value="OS12G0638800 PROTEIN"/>
    <property type="match status" value="1"/>
</dbReference>
<keyword evidence="7" id="KW-1185">Reference proteome</keyword>
<evidence type="ECO:0000256" key="1">
    <source>
        <dbReference type="ARBA" id="ARBA00001974"/>
    </source>
</evidence>
<dbReference type="Gene3D" id="2.40.30.10">
    <property type="entry name" value="Translation factors"/>
    <property type="match status" value="1"/>
</dbReference>
<dbReference type="PRINTS" id="PR00368">
    <property type="entry name" value="FADPNR"/>
</dbReference>
<keyword evidence="3" id="KW-0274">FAD</keyword>
<evidence type="ECO:0000259" key="5">
    <source>
        <dbReference type="Pfam" id="PF22780"/>
    </source>
</evidence>
<proteinExistence type="predicted"/>
<dbReference type="InterPro" id="IPR036188">
    <property type="entry name" value="FAD/NAD-bd_sf"/>
</dbReference>
<dbReference type="Pfam" id="PF03486">
    <property type="entry name" value="HI0933_like"/>
    <property type="match status" value="1"/>
</dbReference>
<dbReference type="PRINTS" id="PR00411">
    <property type="entry name" value="PNDRDTASEI"/>
</dbReference>
<evidence type="ECO:0000313" key="7">
    <source>
        <dbReference type="Proteomes" id="UP000317365"/>
    </source>
</evidence>
<dbReference type="AlphaFoldDB" id="A0A515EQM2"/>
<dbReference type="InterPro" id="IPR055178">
    <property type="entry name" value="RsdA/BaiN/AoA(So)-like_dom"/>
</dbReference>
<dbReference type="SUPFAM" id="SSF51905">
    <property type="entry name" value="FAD/NAD(P)-binding domain"/>
    <property type="match status" value="1"/>
</dbReference>
<sequence length="420" mass="45242">MKKFDVVVMGAGAAGLFCAGVAGQLGLSVLVLDHSEKVAEKIRISGGGRCNFTNVDTAPANFLSDNPRFCRSALSRYSPRDFVALLQKYQVPFHEKHKGQLFCDRSAEDIINTLLAECELGKVTRWQPCSVKNIRFLASSAHGVSADSYEIDSDRGIIQSSAIVIATGGLSIPKIGATDFGYRVAKQFDIPMVETRPALVPLTFDADAWAPFAQLSGLSLPVHIATGSKKERVVFHEDLLFTHRGLSGPGVLQISSYWKPGTPLQLNLAPLVDVAATLSQAKASSRKRIANELASLVPSRLAETWVAQGAALGHNWERPIMEASDKALTALAERLSRWELLPTGTEGYKKAEVTAGGVDTKALSSQTMESRQPGLYFIGEVVDVTGWLGGYNFQWAWASGFACAHGLAAKLRPSANIEPA</sequence>
<dbReference type="Gene3D" id="3.50.50.60">
    <property type="entry name" value="FAD/NAD(P)-binding domain"/>
    <property type="match status" value="1"/>
</dbReference>
<comment type="cofactor">
    <cofactor evidence="1">
        <name>FAD</name>
        <dbReference type="ChEBI" id="CHEBI:57692"/>
    </cofactor>
</comment>
<protein>
    <submittedName>
        <fullName evidence="6">NAD(P)/FAD-dependent oxidoreductase</fullName>
    </submittedName>
</protein>
<dbReference type="Proteomes" id="UP000317365">
    <property type="component" value="Chromosome"/>
</dbReference>
<name>A0A515EQM2_9BURK</name>
<dbReference type="Gene3D" id="1.10.8.260">
    <property type="entry name" value="HI0933 insert domain-like"/>
    <property type="match status" value="1"/>
</dbReference>
<dbReference type="Pfam" id="PF22780">
    <property type="entry name" value="HI0933_like_1st"/>
    <property type="match status" value="1"/>
</dbReference>
<feature type="domain" description="RsdA/BaiN/AoA(So)-like Rossmann fold-like" evidence="4">
    <location>
        <begin position="5"/>
        <end position="405"/>
    </location>
</feature>
<evidence type="ECO:0000313" key="6">
    <source>
        <dbReference type="EMBL" id="QDL54957.1"/>
    </source>
</evidence>
<dbReference type="InterPro" id="IPR023166">
    <property type="entry name" value="BaiN-like_dom_sf"/>
</dbReference>
<dbReference type="SUPFAM" id="SSF160996">
    <property type="entry name" value="HI0933 insert domain-like"/>
    <property type="match status" value="1"/>
</dbReference>
<evidence type="ECO:0000256" key="2">
    <source>
        <dbReference type="ARBA" id="ARBA00022630"/>
    </source>
</evidence>
<evidence type="ECO:0000259" key="4">
    <source>
        <dbReference type="Pfam" id="PF03486"/>
    </source>
</evidence>
<keyword evidence="2" id="KW-0285">Flavoprotein</keyword>
<evidence type="ECO:0000256" key="3">
    <source>
        <dbReference type="ARBA" id="ARBA00022827"/>
    </source>
</evidence>
<dbReference type="KEGG" id="rhg:EXZ61_12715"/>
<dbReference type="InterPro" id="IPR004792">
    <property type="entry name" value="BaiN-like"/>
</dbReference>
<dbReference type="InterPro" id="IPR057661">
    <property type="entry name" value="RsdA/BaiN/AoA(So)_Rossmann"/>
</dbReference>
<feature type="domain" description="RsdA/BaiN/AoA(So)-like insert" evidence="5">
    <location>
        <begin position="196"/>
        <end position="353"/>
    </location>
</feature>
<dbReference type="EMBL" id="CP036282">
    <property type="protein sequence ID" value="QDL54957.1"/>
    <property type="molecule type" value="Genomic_DNA"/>
</dbReference>
<reference evidence="7" key="2">
    <citation type="journal article" date="2020" name="Int. J. Syst. Evol. Microbiol.">
        <title>Genomic insights into a novel species Rhodoferax aquaticus sp. nov., isolated from freshwater.</title>
        <authorList>
            <person name="Li T."/>
            <person name="Zhuo Y."/>
            <person name="Jin C.Z."/>
            <person name="Wu X."/>
            <person name="Ko S.R."/>
            <person name="Jin F.J."/>
            <person name="Ahn C.Y."/>
            <person name="Oh H.M."/>
            <person name="Lee H.G."/>
            <person name="Jin L."/>
        </authorList>
    </citation>
    <scope>NUCLEOTIDE SEQUENCE [LARGE SCALE GENOMIC DNA]</scope>
    <source>
        <strain evidence="7">Gr-4</strain>
    </source>
</reference>
<accession>A0A515EQM2</accession>
<dbReference type="PANTHER" id="PTHR42887">
    <property type="entry name" value="OS12G0638800 PROTEIN"/>
    <property type="match status" value="1"/>
</dbReference>
<gene>
    <name evidence="6" type="ORF">EXZ61_12715</name>
</gene>